<keyword evidence="3 4" id="KW-0408">Iron</keyword>
<feature type="transmembrane region" description="Helical" evidence="5">
    <location>
        <begin position="7"/>
        <end position="26"/>
    </location>
</feature>
<keyword evidence="5" id="KW-0812">Transmembrane</keyword>
<dbReference type="RefSeq" id="WP_073170215.1">
    <property type="nucleotide sequence ID" value="NZ_FQZE01000020.1"/>
</dbReference>
<dbReference type="GO" id="GO:0009055">
    <property type="term" value="F:electron transfer activity"/>
    <property type="evidence" value="ECO:0007669"/>
    <property type="project" value="InterPro"/>
</dbReference>
<dbReference type="InterPro" id="IPR036909">
    <property type="entry name" value="Cyt_c-like_dom_sf"/>
</dbReference>
<dbReference type="STRING" id="1168035.SAMN05444280_12066"/>
<reference evidence="7 8" key="1">
    <citation type="submission" date="2016-11" db="EMBL/GenBank/DDBJ databases">
        <authorList>
            <person name="Jaros S."/>
            <person name="Januszkiewicz K."/>
            <person name="Wedrychowicz H."/>
        </authorList>
    </citation>
    <scope>NUCLEOTIDE SEQUENCE [LARGE SCALE GENOMIC DNA]</scope>
    <source>
        <strain evidence="7 8">DSM 27063</strain>
    </source>
</reference>
<evidence type="ECO:0000259" key="6">
    <source>
        <dbReference type="PROSITE" id="PS51007"/>
    </source>
</evidence>
<organism evidence="7 8">
    <name type="scientific">Tangfeifania diversioriginum</name>
    <dbReference type="NCBI Taxonomy" id="1168035"/>
    <lineage>
        <taxon>Bacteria</taxon>
        <taxon>Pseudomonadati</taxon>
        <taxon>Bacteroidota</taxon>
        <taxon>Bacteroidia</taxon>
        <taxon>Marinilabiliales</taxon>
        <taxon>Prolixibacteraceae</taxon>
        <taxon>Tangfeifania</taxon>
    </lineage>
</organism>
<evidence type="ECO:0000313" key="7">
    <source>
        <dbReference type="EMBL" id="SHJ47400.1"/>
    </source>
</evidence>
<dbReference type="OrthoDB" id="9811395at2"/>
<keyword evidence="1 4" id="KW-0349">Heme</keyword>
<gene>
    <name evidence="7" type="ORF">SAMN05444280_12066</name>
</gene>
<dbReference type="Gene3D" id="1.10.760.10">
    <property type="entry name" value="Cytochrome c-like domain"/>
    <property type="match status" value="1"/>
</dbReference>
<sequence>MKREIRFLTYPLIILATGLFLVAFTLPQDKEYGGEWDIPEEYQNMENPYTGDKSLDRVGKMLYTKHCKSCHGSKGEGDGPKAASMSVKIRDLASDEVQEQSDGVLYYQSIIGRDDMPNYEKKIPVEEDRWAVINYIRSLKEK</sequence>
<dbReference type="InterPro" id="IPR009056">
    <property type="entry name" value="Cyt_c-like_dom"/>
</dbReference>
<evidence type="ECO:0000256" key="3">
    <source>
        <dbReference type="ARBA" id="ARBA00023004"/>
    </source>
</evidence>
<evidence type="ECO:0000313" key="8">
    <source>
        <dbReference type="Proteomes" id="UP000184050"/>
    </source>
</evidence>
<protein>
    <submittedName>
        <fullName evidence="7">Cytochrome C oxidase, cbb3-type, subunit III</fullName>
    </submittedName>
</protein>
<dbReference type="Proteomes" id="UP000184050">
    <property type="component" value="Unassembled WGS sequence"/>
</dbReference>
<dbReference type="GO" id="GO:0046872">
    <property type="term" value="F:metal ion binding"/>
    <property type="evidence" value="ECO:0007669"/>
    <property type="project" value="UniProtKB-KW"/>
</dbReference>
<evidence type="ECO:0000256" key="4">
    <source>
        <dbReference type="PROSITE-ProRule" id="PRU00433"/>
    </source>
</evidence>
<keyword evidence="8" id="KW-1185">Reference proteome</keyword>
<dbReference type="GO" id="GO:0020037">
    <property type="term" value="F:heme binding"/>
    <property type="evidence" value="ECO:0007669"/>
    <property type="project" value="InterPro"/>
</dbReference>
<feature type="domain" description="Cytochrome c" evidence="6">
    <location>
        <begin position="54"/>
        <end position="140"/>
    </location>
</feature>
<keyword evidence="2 4" id="KW-0479">Metal-binding</keyword>
<dbReference type="PROSITE" id="PS51007">
    <property type="entry name" value="CYTC"/>
    <property type="match status" value="1"/>
</dbReference>
<dbReference type="Pfam" id="PF00034">
    <property type="entry name" value="Cytochrom_C"/>
    <property type="match status" value="1"/>
</dbReference>
<evidence type="ECO:0000256" key="5">
    <source>
        <dbReference type="SAM" id="Phobius"/>
    </source>
</evidence>
<dbReference type="EMBL" id="FQZE01000020">
    <property type="protein sequence ID" value="SHJ47400.1"/>
    <property type="molecule type" value="Genomic_DNA"/>
</dbReference>
<evidence type="ECO:0000256" key="2">
    <source>
        <dbReference type="ARBA" id="ARBA00022723"/>
    </source>
</evidence>
<accession>A0A1M6JL48</accession>
<evidence type="ECO:0000256" key="1">
    <source>
        <dbReference type="ARBA" id="ARBA00022617"/>
    </source>
</evidence>
<dbReference type="AlphaFoldDB" id="A0A1M6JL48"/>
<proteinExistence type="predicted"/>
<keyword evidence="5" id="KW-0472">Membrane</keyword>
<name>A0A1M6JL48_9BACT</name>
<keyword evidence="5" id="KW-1133">Transmembrane helix</keyword>
<dbReference type="SUPFAM" id="SSF46626">
    <property type="entry name" value="Cytochrome c"/>
    <property type="match status" value="1"/>
</dbReference>